<comment type="caution">
    <text evidence="2">The sequence shown here is derived from an EMBL/GenBank/DDBJ whole genome shotgun (WGS) entry which is preliminary data.</text>
</comment>
<sequence>MTDILILHIACPDTETASVLGARLVEERLAACTHVLAPHESRYRWAGSVACEGEVTLLAKTRAELGDAVTARVTDLHPYEVPAILGWKADFVSAAYADWVRTETRAP</sequence>
<name>A0A0D1CIV3_9RHOB</name>
<accession>A0A0D1CIV3</accession>
<dbReference type="GO" id="GO:0010038">
    <property type="term" value="P:response to metal ion"/>
    <property type="evidence" value="ECO:0007669"/>
    <property type="project" value="InterPro"/>
</dbReference>
<evidence type="ECO:0000256" key="1">
    <source>
        <dbReference type="ARBA" id="ARBA00010169"/>
    </source>
</evidence>
<proteinExistence type="inferred from homology"/>
<dbReference type="InterPro" id="IPR004323">
    <property type="entry name" value="Ion_tolerance_CutA"/>
</dbReference>
<dbReference type="Pfam" id="PF03091">
    <property type="entry name" value="CutA1"/>
    <property type="match status" value="1"/>
</dbReference>
<keyword evidence="3" id="KW-1185">Reference proteome</keyword>
<dbReference type="Proteomes" id="UP000032232">
    <property type="component" value="Unassembled WGS sequence"/>
</dbReference>
<dbReference type="AlphaFoldDB" id="A0A0D1CIV3"/>
<organism evidence="2 3">
    <name type="scientific">Jannaschia aquimarina</name>
    <dbReference type="NCBI Taxonomy" id="935700"/>
    <lineage>
        <taxon>Bacteria</taxon>
        <taxon>Pseudomonadati</taxon>
        <taxon>Pseudomonadota</taxon>
        <taxon>Alphaproteobacteria</taxon>
        <taxon>Rhodobacterales</taxon>
        <taxon>Roseobacteraceae</taxon>
        <taxon>Jannaschia</taxon>
    </lineage>
</organism>
<dbReference type="PATRIC" id="fig|935700.4.peg.3705"/>
<dbReference type="InterPro" id="IPR015867">
    <property type="entry name" value="N-reg_PII/ATP_PRibTrfase_C"/>
</dbReference>
<dbReference type="PANTHER" id="PTHR23419">
    <property type="entry name" value="DIVALENT CATION TOLERANCE CUTA-RELATED"/>
    <property type="match status" value="1"/>
</dbReference>
<dbReference type="STRING" id="935700.jaqu_35940"/>
<dbReference type="PANTHER" id="PTHR23419:SF8">
    <property type="entry name" value="FI09726P"/>
    <property type="match status" value="1"/>
</dbReference>
<dbReference type="RefSeq" id="WP_043920354.1">
    <property type="nucleotide sequence ID" value="NZ_FZPF01000013.1"/>
</dbReference>
<evidence type="ECO:0000313" key="3">
    <source>
        <dbReference type="Proteomes" id="UP000032232"/>
    </source>
</evidence>
<dbReference type="SUPFAM" id="SSF54913">
    <property type="entry name" value="GlnB-like"/>
    <property type="match status" value="1"/>
</dbReference>
<dbReference type="GO" id="GO:0005507">
    <property type="term" value="F:copper ion binding"/>
    <property type="evidence" value="ECO:0007669"/>
    <property type="project" value="TreeGrafter"/>
</dbReference>
<comment type="similarity">
    <text evidence="1">Belongs to the CutA family.</text>
</comment>
<evidence type="ECO:0000313" key="2">
    <source>
        <dbReference type="EMBL" id="KIT14652.1"/>
    </source>
</evidence>
<protein>
    <submittedName>
        <fullName evidence="2">CutA protein</fullName>
    </submittedName>
</protein>
<gene>
    <name evidence="2" type="primary">cutA</name>
    <name evidence="2" type="ORF">jaqu_35940</name>
</gene>
<reference evidence="2 3" key="1">
    <citation type="submission" date="2015-02" db="EMBL/GenBank/DDBJ databases">
        <title>Genome Sequence of Jannaschia aquimarina DSM28248, a member of the Roseobacter clade.</title>
        <authorList>
            <person name="Voget S."/>
            <person name="Daniel R."/>
        </authorList>
    </citation>
    <scope>NUCLEOTIDE SEQUENCE [LARGE SCALE GENOMIC DNA]</scope>
    <source>
        <strain evidence="2 3">GSW-M26</strain>
    </source>
</reference>
<dbReference type="InterPro" id="IPR011322">
    <property type="entry name" value="N-reg_PII-like_a/b"/>
</dbReference>
<dbReference type="EMBL" id="JYFE01000068">
    <property type="protein sequence ID" value="KIT14652.1"/>
    <property type="molecule type" value="Genomic_DNA"/>
</dbReference>
<dbReference type="Gene3D" id="3.30.70.120">
    <property type="match status" value="1"/>
</dbReference>